<dbReference type="GO" id="GO:0016787">
    <property type="term" value="F:hydrolase activity"/>
    <property type="evidence" value="ECO:0007669"/>
    <property type="project" value="UniProtKB-KW"/>
</dbReference>
<evidence type="ECO:0000256" key="8">
    <source>
        <dbReference type="SAM" id="Coils"/>
    </source>
</evidence>
<dbReference type="SMART" id="SM00490">
    <property type="entry name" value="HELICc"/>
    <property type="match status" value="1"/>
</dbReference>
<dbReference type="GO" id="GO:0003677">
    <property type="term" value="F:DNA binding"/>
    <property type="evidence" value="ECO:0007669"/>
    <property type="project" value="UniProtKB-KW"/>
</dbReference>
<keyword evidence="1" id="KW-0547">Nucleotide-binding</keyword>
<dbReference type="Gene3D" id="3.40.50.300">
    <property type="entry name" value="P-loop containing nucleotide triphosphate hydrolases"/>
    <property type="match status" value="2"/>
</dbReference>
<dbReference type="SUPFAM" id="SSF50249">
    <property type="entry name" value="Nucleic acid-binding proteins"/>
    <property type="match status" value="1"/>
</dbReference>
<dbReference type="PANTHER" id="PTHR47964:SF1">
    <property type="entry name" value="ATP-DEPENDENT DNA HELICASE HOMOLOG RECG, CHLOROPLASTIC"/>
    <property type="match status" value="1"/>
</dbReference>
<dbReference type="InterPro" id="IPR014001">
    <property type="entry name" value="Helicase_ATP-bd"/>
</dbReference>
<evidence type="ECO:0000256" key="5">
    <source>
        <dbReference type="ARBA" id="ARBA00022840"/>
    </source>
</evidence>
<evidence type="ECO:0000256" key="1">
    <source>
        <dbReference type="ARBA" id="ARBA00022741"/>
    </source>
</evidence>
<dbReference type="PANTHER" id="PTHR47964">
    <property type="entry name" value="ATP-DEPENDENT DNA HELICASE HOMOLOG RECG, CHLOROPLASTIC"/>
    <property type="match status" value="1"/>
</dbReference>
<dbReference type="InterPro" id="IPR001650">
    <property type="entry name" value="Helicase_C-like"/>
</dbReference>
<feature type="domain" description="Helicase C-terminal" evidence="10">
    <location>
        <begin position="447"/>
        <end position="612"/>
    </location>
</feature>
<dbReference type="InterPro" id="IPR047112">
    <property type="entry name" value="RecG/Mfd"/>
</dbReference>
<dbReference type="PROSITE" id="PS51192">
    <property type="entry name" value="HELICASE_ATP_BIND_1"/>
    <property type="match status" value="1"/>
</dbReference>
<evidence type="ECO:0000256" key="4">
    <source>
        <dbReference type="ARBA" id="ARBA00022806"/>
    </source>
</evidence>
<dbReference type="AlphaFoldDB" id="A0A1F4UL57"/>
<protein>
    <submittedName>
        <fullName evidence="11">Uncharacterized protein</fullName>
    </submittedName>
</protein>
<evidence type="ECO:0000259" key="10">
    <source>
        <dbReference type="PROSITE" id="PS51194"/>
    </source>
</evidence>
<feature type="domain" description="Helicase ATP-binding" evidence="9">
    <location>
        <begin position="274"/>
        <end position="428"/>
    </location>
</feature>
<dbReference type="GO" id="GO:0005524">
    <property type="term" value="F:ATP binding"/>
    <property type="evidence" value="ECO:0007669"/>
    <property type="project" value="UniProtKB-KW"/>
</dbReference>
<accession>A0A1F4UL57</accession>
<name>A0A1F4UL57_UNCKA</name>
<dbReference type="Proteomes" id="UP000178615">
    <property type="component" value="Unassembled WGS sequence"/>
</dbReference>
<keyword evidence="4" id="KW-0347">Helicase</keyword>
<dbReference type="PROSITE" id="PS51194">
    <property type="entry name" value="HELICASE_CTER"/>
    <property type="match status" value="1"/>
</dbReference>
<keyword evidence="5" id="KW-0067">ATP-binding</keyword>
<organism evidence="11 12">
    <name type="scientific">candidate division WWE3 bacterium RBG_19FT_COMBO_34_6</name>
    <dbReference type="NCBI Taxonomy" id="1802612"/>
    <lineage>
        <taxon>Bacteria</taxon>
        <taxon>Katanobacteria</taxon>
    </lineage>
</organism>
<dbReference type="InterPro" id="IPR027417">
    <property type="entry name" value="P-loop_NTPase"/>
</dbReference>
<gene>
    <name evidence="11" type="ORF">A2V49_03010</name>
</gene>
<dbReference type="Pfam" id="PF00271">
    <property type="entry name" value="Helicase_C"/>
    <property type="match status" value="1"/>
</dbReference>
<dbReference type="Gene3D" id="2.40.50.140">
    <property type="entry name" value="Nucleic acid-binding proteins"/>
    <property type="match status" value="1"/>
</dbReference>
<dbReference type="GO" id="GO:0003678">
    <property type="term" value="F:DNA helicase activity"/>
    <property type="evidence" value="ECO:0007669"/>
    <property type="project" value="TreeGrafter"/>
</dbReference>
<dbReference type="GO" id="GO:0006281">
    <property type="term" value="P:DNA repair"/>
    <property type="evidence" value="ECO:0007669"/>
    <property type="project" value="UniProtKB-KW"/>
</dbReference>
<keyword evidence="6" id="KW-0238">DNA-binding</keyword>
<evidence type="ECO:0000256" key="7">
    <source>
        <dbReference type="ARBA" id="ARBA00023204"/>
    </source>
</evidence>
<dbReference type="InterPro" id="IPR011545">
    <property type="entry name" value="DEAD/DEAH_box_helicase_dom"/>
</dbReference>
<evidence type="ECO:0000259" key="9">
    <source>
        <dbReference type="PROSITE" id="PS51192"/>
    </source>
</evidence>
<comment type="caution">
    <text evidence="11">The sequence shown here is derived from an EMBL/GenBank/DDBJ whole genome shotgun (WGS) entry which is preliminary data.</text>
</comment>
<dbReference type="SMART" id="SM00487">
    <property type="entry name" value="DEXDc"/>
    <property type="match status" value="1"/>
</dbReference>
<keyword evidence="7" id="KW-0234">DNA repair</keyword>
<reference evidence="11 12" key="1">
    <citation type="journal article" date="2016" name="Nat. Commun.">
        <title>Thousands of microbial genomes shed light on interconnected biogeochemical processes in an aquifer system.</title>
        <authorList>
            <person name="Anantharaman K."/>
            <person name="Brown C.T."/>
            <person name="Hug L.A."/>
            <person name="Sharon I."/>
            <person name="Castelle C.J."/>
            <person name="Probst A.J."/>
            <person name="Thomas B.C."/>
            <person name="Singh A."/>
            <person name="Wilkins M.J."/>
            <person name="Karaoz U."/>
            <person name="Brodie E.L."/>
            <person name="Williams K.H."/>
            <person name="Hubbard S.S."/>
            <person name="Banfield J.F."/>
        </authorList>
    </citation>
    <scope>NUCLEOTIDE SEQUENCE [LARGE SCALE GENOMIC DNA]</scope>
</reference>
<evidence type="ECO:0000256" key="6">
    <source>
        <dbReference type="ARBA" id="ARBA00023125"/>
    </source>
</evidence>
<evidence type="ECO:0000313" key="12">
    <source>
        <dbReference type="Proteomes" id="UP000178615"/>
    </source>
</evidence>
<dbReference type="Pfam" id="PF17191">
    <property type="entry name" value="RecG_wedge"/>
    <property type="match status" value="1"/>
</dbReference>
<proteinExistence type="predicted"/>
<dbReference type="Pfam" id="PF00270">
    <property type="entry name" value="DEAD"/>
    <property type="match status" value="1"/>
</dbReference>
<keyword evidence="2" id="KW-0227">DNA damage</keyword>
<dbReference type="CDD" id="cd04488">
    <property type="entry name" value="RecG_wedge_OBF"/>
    <property type="match status" value="1"/>
</dbReference>
<evidence type="ECO:0000256" key="3">
    <source>
        <dbReference type="ARBA" id="ARBA00022801"/>
    </source>
</evidence>
<dbReference type="EMBL" id="MEUV01000024">
    <property type="protein sequence ID" value="OGC45649.1"/>
    <property type="molecule type" value="Genomic_DNA"/>
</dbReference>
<dbReference type="InterPro" id="IPR012340">
    <property type="entry name" value="NA-bd_OB-fold"/>
</dbReference>
<sequence>MYDLGLPVSAIPGIGPKYKKLLQNLDIFTIGNLLYHFPFRYDDFSKVKYISDLEVNEIVTVKGTLTDVKNIYTKFGKRLTKAKLTDSTGVLELIWFNSHFIKRVLTIGADYTFSGKVTSFSNKLCMIPQNYEKLDELSQGQGKLVPVYPETAGLSSKWLGTKIKDIILNSDLSEFLPDKIIQNEKYPLLNKSHWDIHFPKNQEDANIARRRFQFEELLIELLNVENRKKLWSQEKKSAVIKIKDLEKKISDLIRSLPFELTASQHEAIRQTFNDLSQEHPMNRLLEGDVGTGKTIVALICSYLVYLNNKNVLYMAPTEILAKQHLETFERILNSLGINLNYVTSFRKKENFTTPYIAIGTHALLFKEKFEDVGLVIIDEQHRFGVEQRTKLQSMGSESLTPHLLTMTATPIPRTLALTIYGDLEISPLSHIPNKLKSISTKVVPENARDKAFDWIKNSNEQTFIVCPFIEKSYHEDFEDVKAATYEYERLKKGIFSQTSIGLLHGRMPSNEKEEIVKKFENGQIKVLVSTPVIEVGIDIPQATIMVIESAERYGLASLHQLRGRVGRGGQKGYCFIFMSDNSRNSYRRLKYLEEYDNGLKLAEIDLKLRGHGDIYGIMQHGFSTLKIADLSDIDTLEKAKKYAQEYFPILDSLPKLSKRIEQVKGLYVGNN</sequence>
<feature type="coiled-coil region" evidence="8">
    <location>
        <begin position="228"/>
        <end position="255"/>
    </location>
</feature>
<evidence type="ECO:0000256" key="2">
    <source>
        <dbReference type="ARBA" id="ARBA00022763"/>
    </source>
</evidence>
<dbReference type="InterPro" id="IPR033454">
    <property type="entry name" value="RecG_wedge"/>
</dbReference>
<keyword evidence="3" id="KW-0378">Hydrolase</keyword>
<dbReference type="SUPFAM" id="SSF52540">
    <property type="entry name" value="P-loop containing nucleoside triphosphate hydrolases"/>
    <property type="match status" value="2"/>
</dbReference>
<evidence type="ECO:0000313" key="11">
    <source>
        <dbReference type="EMBL" id="OGC45649.1"/>
    </source>
</evidence>
<keyword evidence="8" id="KW-0175">Coiled coil</keyword>